<evidence type="ECO:0000313" key="2">
    <source>
        <dbReference type="RefSeq" id="XP_071923044.1"/>
    </source>
</evidence>
<reference evidence="2" key="1">
    <citation type="submission" date="2025-08" db="UniProtKB">
        <authorList>
            <consortium name="RefSeq"/>
        </authorList>
    </citation>
    <scope>IDENTIFICATION</scope>
    <source>
        <tissue evidence="2">Leaves</tissue>
    </source>
</reference>
<evidence type="ECO:0008006" key="3">
    <source>
        <dbReference type="Google" id="ProtNLM"/>
    </source>
</evidence>
<keyword evidence="1" id="KW-1185">Reference proteome</keyword>
<gene>
    <name evidence="2" type="primary">LOC140015070</name>
</gene>
<sequence length="217" mass="24428">MDKVCLVICAEGFSSLIKQANSNGNLTGVRIARGAPGLSHLFFADDSLIFCKASRREADQLRRILEVYRKASGQLINMEKSSVFFSRNMGRRQQEEVLSELRGMQQVSQSRYLGLPLVIGRSKRQVFEFIRQKTITRLKGWKEKMLSPAGKEVLLKAVIMALPTYAMSSCLLPKVLCKEICSEMAKYWWGQKEKESKVHWLSCSKMSEVKAVGGAGV</sequence>
<evidence type="ECO:0000313" key="1">
    <source>
        <dbReference type="Proteomes" id="UP001652660"/>
    </source>
</evidence>
<protein>
    <recommendedName>
        <fullName evidence="3">Reverse transcriptase domain-containing protein</fullName>
    </recommendedName>
</protein>
<dbReference type="RefSeq" id="XP_071923044.1">
    <property type="nucleotide sequence ID" value="XM_072066943.1"/>
</dbReference>
<dbReference type="PANTHER" id="PTHR33116">
    <property type="entry name" value="REVERSE TRANSCRIPTASE ZINC-BINDING DOMAIN-CONTAINING PROTEIN-RELATED-RELATED"/>
    <property type="match status" value="1"/>
</dbReference>
<dbReference type="GeneID" id="140015070"/>
<dbReference type="PANTHER" id="PTHR33116:SF86">
    <property type="entry name" value="REVERSE TRANSCRIPTASE DOMAIN-CONTAINING PROTEIN"/>
    <property type="match status" value="1"/>
</dbReference>
<dbReference type="Proteomes" id="UP001652660">
    <property type="component" value="Chromosome 10e"/>
</dbReference>
<proteinExistence type="predicted"/>
<accession>A0ABM4VU38</accession>
<name>A0ABM4VU38_COFAR</name>
<organism evidence="1 2">
    <name type="scientific">Coffea arabica</name>
    <name type="common">Arabian coffee</name>
    <dbReference type="NCBI Taxonomy" id="13443"/>
    <lineage>
        <taxon>Eukaryota</taxon>
        <taxon>Viridiplantae</taxon>
        <taxon>Streptophyta</taxon>
        <taxon>Embryophyta</taxon>
        <taxon>Tracheophyta</taxon>
        <taxon>Spermatophyta</taxon>
        <taxon>Magnoliopsida</taxon>
        <taxon>eudicotyledons</taxon>
        <taxon>Gunneridae</taxon>
        <taxon>Pentapetalae</taxon>
        <taxon>asterids</taxon>
        <taxon>lamiids</taxon>
        <taxon>Gentianales</taxon>
        <taxon>Rubiaceae</taxon>
        <taxon>Ixoroideae</taxon>
        <taxon>Gardenieae complex</taxon>
        <taxon>Bertiereae - Coffeeae clade</taxon>
        <taxon>Coffeeae</taxon>
        <taxon>Coffea</taxon>
    </lineage>
</organism>